<dbReference type="EMBL" id="CP070499">
    <property type="protein sequence ID" value="QSB13312.1"/>
    <property type="molecule type" value="Genomic_DNA"/>
</dbReference>
<dbReference type="GO" id="GO:0003677">
    <property type="term" value="F:DNA binding"/>
    <property type="evidence" value="ECO:0007669"/>
    <property type="project" value="UniProtKB-UniRule"/>
</dbReference>
<organism evidence="4 5">
    <name type="scientific">Natronosporangium hydrolyticum</name>
    <dbReference type="NCBI Taxonomy" id="2811111"/>
    <lineage>
        <taxon>Bacteria</taxon>
        <taxon>Bacillati</taxon>
        <taxon>Actinomycetota</taxon>
        <taxon>Actinomycetes</taxon>
        <taxon>Micromonosporales</taxon>
        <taxon>Micromonosporaceae</taxon>
        <taxon>Natronosporangium</taxon>
    </lineage>
</organism>
<proteinExistence type="predicted"/>
<evidence type="ECO:0000259" key="3">
    <source>
        <dbReference type="PROSITE" id="PS50977"/>
    </source>
</evidence>
<evidence type="ECO:0000256" key="1">
    <source>
        <dbReference type="ARBA" id="ARBA00023125"/>
    </source>
</evidence>
<reference evidence="4" key="1">
    <citation type="submission" date="2021-02" db="EMBL/GenBank/DDBJ databases">
        <title>Natrosporangium hydrolyticum gen. nov., sp. nov, a haloalkaliphilic actinobacterium from a soda solonchak soil.</title>
        <authorList>
            <person name="Sorokin D.Y."/>
            <person name="Khijniak T.V."/>
            <person name="Zakharycheva A.P."/>
            <person name="Boueva O.V."/>
            <person name="Ariskina E.V."/>
            <person name="Hahnke R.L."/>
            <person name="Bunk B."/>
            <person name="Sproer C."/>
            <person name="Schumann P."/>
            <person name="Evtushenko L.I."/>
            <person name="Kublanov I.V."/>
        </authorList>
    </citation>
    <scope>NUCLEOTIDE SEQUENCE</scope>
    <source>
        <strain evidence="4">DSM 106523</strain>
    </source>
</reference>
<dbReference type="AlphaFoldDB" id="A0A895YAN9"/>
<keyword evidence="1 2" id="KW-0238">DNA-binding</keyword>
<dbReference type="InterPro" id="IPR009057">
    <property type="entry name" value="Homeodomain-like_sf"/>
</dbReference>
<keyword evidence="5" id="KW-1185">Reference proteome</keyword>
<gene>
    <name evidence="4" type="ORF">JQS43_16985</name>
</gene>
<accession>A0A895YAN9</accession>
<name>A0A895YAN9_9ACTN</name>
<dbReference type="KEGG" id="nhy:JQS43_16985"/>
<dbReference type="Proteomes" id="UP000662857">
    <property type="component" value="Chromosome"/>
</dbReference>
<dbReference type="Pfam" id="PF17940">
    <property type="entry name" value="TetR_C_31"/>
    <property type="match status" value="1"/>
</dbReference>
<dbReference type="Gene3D" id="1.10.357.10">
    <property type="entry name" value="Tetracycline Repressor, domain 2"/>
    <property type="match status" value="1"/>
</dbReference>
<dbReference type="RefSeq" id="WP_239675392.1">
    <property type="nucleotide sequence ID" value="NZ_CP070499.1"/>
</dbReference>
<dbReference type="InterPro" id="IPR041583">
    <property type="entry name" value="TetR_C_31"/>
</dbReference>
<feature type="DNA-binding region" description="H-T-H motif" evidence="2">
    <location>
        <begin position="25"/>
        <end position="44"/>
    </location>
</feature>
<dbReference type="PROSITE" id="PS50977">
    <property type="entry name" value="HTH_TETR_2"/>
    <property type="match status" value="1"/>
</dbReference>
<dbReference type="InterPro" id="IPR001647">
    <property type="entry name" value="HTH_TetR"/>
</dbReference>
<evidence type="ECO:0000313" key="5">
    <source>
        <dbReference type="Proteomes" id="UP000662857"/>
    </source>
</evidence>
<protein>
    <submittedName>
        <fullName evidence="4">TetR/AcrR family transcriptional regulator</fullName>
    </submittedName>
</protein>
<evidence type="ECO:0000256" key="2">
    <source>
        <dbReference type="PROSITE-ProRule" id="PRU00335"/>
    </source>
</evidence>
<feature type="domain" description="HTH tetR-type" evidence="3">
    <location>
        <begin position="2"/>
        <end position="62"/>
    </location>
</feature>
<evidence type="ECO:0000313" key="4">
    <source>
        <dbReference type="EMBL" id="QSB13312.1"/>
    </source>
</evidence>
<dbReference type="SUPFAM" id="SSF46689">
    <property type="entry name" value="Homeodomain-like"/>
    <property type="match status" value="1"/>
</dbReference>
<sequence>MSERREQVVDAAIRVLGGRGLRQLTHRAVDAEAGLPAGSTSNYLRTREAMIRAIVARIGELEQAQWRQLTDAGPPQPDQLAAQLSQVVAAATGAQRQLTLARHALFVEAAHDLRLREPLIAGWTEVHNWATGWLAQLDIAEPAQTARLLLEYLDGLILHQLALAEPTDPTSRIDRLLAGLGLAPAAARRTMT</sequence>